<accession>A0A657IU53</accession>
<sequence>MSTPLSAGSLAREGDAAAQAAYLEHFRAPDIVADAEAVRATLLAGSRRPGGRAWGRASAAF</sequence>
<organism evidence="1 2">
    <name type="scientific">Rothia kristinae</name>
    <dbReference type="NCBI Taxonomy" id="37923"/>
    <lineage>
        <taxon>Bacteria</taxon>
        <taxon>Bacillati</taxon>
        <taxon>Actinomycetota</taxon>
        <taxon>Actinomycetes</taxon>
        <taxon>Micrococcales</taxon>
        <taxon>Micrococcaceae</taxon>
        <taxon>Rothia</taxon>
    </lineage>
</organism>
<dbReference type="EMBL" id="LWGZ01000729">
    <property type="protein sequence ID" value="OAX58166.1"/>
    <property type="molecule type" value="Genomic_DNA"/>
</dbReference>
<proteinExistence type="predicted"/>
<protein>
    <submittedName>
        <fullName evidence="1">Uncharacterized protein</fullName>
    </submittedName>
</protein>
<reference evidence="1 2" key="1">
    <citation type="submission" date="2016-04" db="EMBL/GenBank/DDBJ databases">
        <title>Identification of putative biosynthetic pathways for the production of bioactive secondary metabolites by the marine actinomycete Kocuria kristinae RUTW2-3.</title>
        <authorList>
            <person name="Waterworth S.C."/>
            <person name="Walmsley T.A."/>
            <person name="Matongo T."/>
            <person name="Davies-Coleman M.T."/>
            <person name="Dorrington R.A."/>
        </authorList>
    </citation>
    <scope>NUCLEOTIDE SEQUENCE [LARGE SCALE GENOMIC DNA]</scope>
    <source>
        <strain evidence="1 2">RUTW4-5</strain>
    </source>
</reference>
<gene>
    <name evidence="1" type="ORF">A5N15_08280</name>
</gene>
<name>A0A657IU53_9MICC</name>
<comment type="caution">
    <text evidence="1">The sequence shown here is derived from an EMBL/GenBank/DDBJ whole genome shotgun (WGS) entry which is preliminary data.</text>
</comment>
<dbReference type="AlphaFoldDB" id="A0A657IU53"/>
<evidence type="ECO:0000313" key="1">
    <source>
        <dbReference type="EMBL" id="OAX58166.1"/>
    </source>
</evidence>
<evidence type="ECO:0000313" key="2">
    <source>
        <dbReference type="Proteomes" id="UP000092021"/>
    </source>
</evidence>
<dbReference type="Proteomes" id="UP000092021">
    <property type="component" value="Unassembled WGS sequence"/>
</dbReference>